<sequence>MSVPTLPTLFMATSSYTPINCSFYDELEARATTGQPCTLTYRTEPDTPPSTYHGTIQDLFIKDKVEYLRLADGFELRLDALVAVDDKEMRNYC</sequence>
<evidence type="ECO:0000313" key="1">
    <source>
        <dbReference type="EMBL" id="SNR74573.1"/>
    </source>
</evidence>
<keyword evidence="2" id="KW-1185">Reference proteome</keyword>
<dbReference type="Gene3D" id="2.30.30.400">
    <property type="entry name" value="Rof-like"/>
    <property type="match status" value="1"/>
</dbReference>
<protein>
    <submittedName>
        <fullName evidence="1">Rho-binding antiterminator</fullName>
    </submittedName>
</protein>
<dbReference type="AlphaFoldDB" id="A0A238YVH2"/>
<reference evidence="2" key="1">
    <citation type="submission" date="2017-06" db="EMBL/GenBank/DDBJ databases">
        <authorList>
            <person name="Varghese N."/>
            <person name="Submissions S."/>
        </authorList>
    </citation>
    <scope>NUCLEOTIDE SEQUENCE [LARGE SCALE GENOMIC DNA]</scope>
    <source>
        <strain evidence="2">DSM 28041</strain>
    </source>
</reference>
<gene>
    <name evidence="1" type="ORF">SAMN06269173_10693</name>
</gene>
<dbReference type="InterPro" id="IPR023534">
    <property type="entry name" value="Rof/RNase_P-like"/>
</dbReference>
<dbReference type="Proteomes" id="UP000198310">
    <property type="component" value="Unassembled WGS sequence"/>
</dbReference>
<proteinExistence type="predicted"/>
<name>A0A238YVH2_9BACT</name>
<dbReference type="EMBL" id="FZNS01000006">
    <property type="protein sequence ID" value="SNR74573.1"/>
    <property type="molecule type" value="Genomic_DNA"/>
</dbReference>
<dbReference type="SUPFAM" id="SSF101744">
    <property type="entry name" value="Rof/RNase P subunit-like"/>
    <property type="match status" value="1"/>
</dbReference>
<evidence type="ECO:0000313" key="2">
    <source>
        <dbReference type="Proteomes" id="UP000198310"/>
    </source>
</evidence>
<organism evidence="1 2">
    <name type="scientific">Hymenobacter mucosus</name>
    <dbReference type="NCBI Taxonomy" id="1411120"/>
    <lineage>
        <taxon>Bacteria</taxon>
        <taxon>Pseudomonadati</taxon>
        <taxon>Bacteroidota</taxon>
        <taxon>Cytophagia</taxon>
        <taxon>Cytophagales</taxon>
        <taxon>Hymenobacteraceae</taxon>
        <taxon>Hymenobacter</taxon>
    </lineage>
</organism>
<dbReference type="InterPro" id="IPR038626">
    <property type="entry name" value="Rof-like_sf"/>
</dbReference>
<accession>A0A238YVH2</accession>